<comment type="caution">
    <text evidence="1">The sequence shown here is derived from an EMBL/GenBank/DDBJ whole genome shotgun (WGS) entry which is preliminary data.</text>
</comment>
<protein>
    <submittedName>
        <fullName evidence="1">Uncharacterized protein</fullName>
    </submittedName>
</protein>
<reference evidence="1 2" key="1">
    <citation type="submission" date="2018-11" db="EMBL/GenBank/DDBJ databases">
        <title>Sequencing the genomes of 1000 actinobacteria strains.</title>
        <authorList>
            <person name="Klenk H.-P."/>
        </authorList>
    </citation>
    <scope>NUCLEOTIDE SEQUENCE [LARGE SCALE GENOMIC DNA]</scope>
    <source>
        <strain evidence="1 2">DSM 13521</strain>
    </source>
</reference>
<gene>
    <name evidence="1" type="ORF">EDD28_0547</name>
</gene>
<evidence type="ECO:0000313" key="2">
    <source>
        <dbReference type="Proteomes" id="UP000275356"/>
    </source>
</evidence>
<accession>A0A3N2D871</accession>
<dbReference type="RefSeq" id="WP_123738215.1">
    <property type="nucleotide sequence ID" value="NZ_RKHQ01000001.1"/>
</dbReference>
<name>A0A3N2D871_9MICO</name>
<dbReference type="AlphaFoldDB" id="A0A3N2D871"/>
<dbReference type="Proteomes" id="UP000275356">
    <property type="component" value="Unassembled WGS sequence"/>
</dbReference>
<organism evidence="1 2">
    <name type="scientific">Salana multivorans</name>
    <dbReference type="NCBI Taxonomy" id="120377"/>
    <lineage>
        <taxon>Bacteria</taxon>
        <taxon>Bacillati</taxon>
        <taxon>Actinomycetota</taxon>
        <taxon>Actinomycetes</taxon>
        <taxon>Micrococcales</taxon>
        <taxon>Beutenbergiaceae</taxon>
        <taxon>Salana</taxon>
    </lineage>
</organism>
<sequence>MSIFTRAEWRSFVRDAADAEGHILTEKEVRDCAGLLAHRYEAALDERPGDWSVDGTIPDPTPATAFPNAAIERAVVNAAAARRRITTRRSA</sequence>
<dbReference type="EMBL" id="RKHQ01000001">
    <property type="protein sequence ID" value="ROR95977.1"/>
    <property type="molecule type" value="Genomic_DNA"/>
</dbReference>
<keyword evidence="2" id="KW-1185">Reference proteome</keyword>
<evidence type="ECO:0000313" key="1">
    <source>
        <dbReference type="EMBL" id="ROR95977.1"/>
    </source>
</evidence>
<proteinExistence type="predicted"/>